<feature type="domain" description="4Fe-4S ferredoxin-type" evidence="7">
    <location>
        <begin position="2"/>
        <end position="33"/>
    </location>
</feature>
<dbReference type="InterPro" id="IPR017896">
    <property type="entry name" value="4Fe4S_Fe-S-bd"/>
</dbReference>
<dbReference type="InterPro" id="IPR017900">
    <property type="entry name" value="4Fe4S_Fe_S_CS"/>
</dbReference>
<dbReference type="PROSITE" id="PS00198">
    <property type="entry name" value="4FE4S_FER_1"/>
    <property type="match status" value="1"/>
</dbReference>
<dbReference type="SUPFAM" id="SSF54862">
    <property type="entry name" value="4Fe-4S ferredoxins"/>
    <property type="match status" value="1"/>
</dbReference>
<dbReference type="GO" id="GO:0051539">
    <property type="term" value="F:4 iron, 4 sulfur cluster binding"/>
    <property type="evidence" value="ECO:0007669"/>
    <property type="project" value="UniProtKB-KW"/>
</dbReference>
<reference evidence="9" key="1">
    <citation type="submission" date="2016-12" db="EMBL/GenBank/DDBJ databases">
        <title>Draft Genome Sequences od Carboxydothermus pertinax and islandicus, Hydrogenogenic Carboxydotrophic Bacteria.</title>
        <authorList>
            <person name="Fukuyama Y."/>
            <person name="Ohmae K."/>
            <person name="Yoneda Y."/>
            <person name="Yoshida T."/>
            <person name="Sako Y."/>
        </authorList>
    </citation>
    <scope>NUCLEOTIDE SEQUENCE [LARGE SCALE GENOMIC DNA]</scope>
    <source>
        <strain evidence="9">Ug1</strain>
    </source>
</reference>
<dbReference type="Pfam" id="PF12800">
    <property type="entry name" value="Fer4_4"/>
    <property type="match status" value="1"/>
</dbReference>
<dbReference type="PANTHER" id="PTHR42859">
    <property type="entry name" value="OXIDOREDUCTASE"/>
    <property type="match status" value="1"/>
</dbReference>
<evidence type="ECO:0000259" key="7">
    <source>
        <dbReference type="PROSITE" id="PS51379"/>
    </source>
</evidence>
<evidence type="ECO:0000256" key="2">
    <source>
        <dbReference type="ARBA" id="ARBA00022485"/>
    </source>
</evidence>
<name>A0A1L8CXC4_9THEO</name>
<keyword evidence="3" id="KW-0479">Metal-binding</keyword>
<feature type="domain" description="4Fe-4S ferredoxin-type" evidence="7">
    <location>
        <begin position="74"/>
        <end position="103"/>
    </location>
</feature>
<dbReference type="AlphaFoldDB" id="A0A1L8CXC4"/>
<dbReference type="PROSITE" id="PS51379">
    <property type="entry name" value="4FE4S_FER_2"/>
    <property type="match status" value="3"/>
</dbReference>
<organism evidence="8 9">
    <name type="scientific">Carboxydothermus pertinax</name>
    <dbReference type="NCBI Taxonomy" id="870242"/>
    <lineage>
        <taxon>Bacteria</taxon>
        <taxon>Bacillati</taxon>
        <taxon>Bacillota</taxon>
        <taxon>Clostridia</taxon>
        <taxon>Thermoanaerobacterales</taxon>
        <taxon>Thermoanaerobacteraceae</taxon>
        <taxon>Carboxydothermus</taxon>
    </lineage>
</organism>
<keyword evidence="5" id="KW-0408">Iron</keyword>
<dbReference type="Gene3D" id="3.30.70.20">
    <property type="match status" value="2"/>
</dbReference>
<dbReference type="PANTHER" id="PTHR42859:SF10">
    <property type="entry name" value="DIMETHYLSULFOXIDE REDUCTASE CHAIN B"/>
    <property type="match status" value="1"/>
</dbReference>
<gene>
    <name evidence="8" type="ORF">cpu_20570</name>
</gene>
<evidence type="ECO:0000256" key="4">
    <source>
        <dbReference type="ARBA" id="ARBA00022982"/>
    </source>
</evidence>
<keyword evidence="4" id="KW-0249">Electron transport</keyword>
<feature type="domain" description="4Fe-4S ferredoxin-type" evidence="7">
    <location>
        <begin position="42"/>
        <end position="72"/>
    </location>
</feature>
<dbReference type="CDD" id="cd10550">
    <property type="entry name" value="DMSOR_beta_like"/>
    <property type="match status" value="1"/>
</dbReference>
<keyword evidence="6" id="KW-0411">Iron-sulfur</keyword>
<sequence>MAKMLMGDPSLCTGCHRCEMWCSLTKYGEINPSRSNVYVVRREPAVDVPVVCIQCGLCINVCPTGALKRDKKTMAVVVDKEKCVGCGMCTNVCPIGVLRIDKETKMAAKCDLCGGSPACAAHCPQNAIRYEVANKAAAKRRELWAMAHAVRNR</sequence>
<dbReference type="InterPro" id="IPR050294">
    <property type="entry name" value="RnfB_subfamily"/>
</dbReference>
<evidence type="ECO:0000256" key="1">
    <source>
        <dbReference type="ARBA" id="ARBA00022448"/>
    </source>
</evidence>
<accession>A0A1L8CXC4</accession>
<keyword evidence="9" id="KW-1185">Reference proteome</keyword>
<dbReference type="EMBL" id="BDJK01000055">
    <property type="protein sequence ID" value="GAV23547.1"/>
    <property type="molecule type" value="Genomic_DNA"/>
</dbReference>
<proteinExistence type="predicted"/>
<keyword evidence="1" id="KW-0813">Transport</keyword>
<protein>
    <submittedName>
        <fullName evidence="8">(Fe-S)-binding protein</fullName>
    </submittedName>
</protein>
<dbReference type="GO" id="GO:0046872">
    <property type="term" value="F:metal ion binding"/>
    <property type="evidence" value="ECO:0007669"/>
    <property type="project" value="UniProtKB-KW"/>
</dbReference>
<comment type="caution">
    <text evidence="8">The sequence shown here is derived from an EMBL/GenBank/DDBJ whole genome shotgun (WGS) entry which is preliminary data.</text>
</comment>
<keyword evidence="2" id="KW-0004">4Fe-4S</keyword>
<evidence type="ECO:0000256" key="6">
    <source>
        <dbReference type="ARBA" id="ARBA00023014"/>
    </source>
</evidence>
<evidence type="ECO:0000313" key="8">
    <source>
        <dbReference type="EMBL" id="GAV23547.1"/>
    </source>
</evidence>
<dbReference type="Pfam" id="PF12838">
    <property type="entry name" value="Fer4_7"/>
    <property type="match status" value="1"/>
</dbReference>
<dbReference type="Proteomes" id="UP000187485">
    <property type="component" value="Unassembled WGS sequence"/>
</dbReference>
<evidence type="ECO:0000256" key="3">
    <source>
        <dbReference type="ARBA" id="ARBA00022723"/>
    </source>
</evidence>
<evidence type="ECO:0000313" key="9">
    <source>
        <dbReference type="Proteomes" id="UP000187485"/>
    </source>
</evidence>
<dbReference type="STRING" id="870242.cpu_20570"/>
<dbReference type="OrthoDB" id="9810688at2"/>
<evidence type="ECO:0000256" key="5">
    <source>
        <dbReference type="ARBA" id="ARBA00023004"/>
    </source>
</evidence>